<accession>A0ABN8TIP6</accession>
<keyword evidence="1" id="KW-0472">Membrane</keyword>
<comment type="caution">
    <text evidence="2">The sequence shown here is derived from an EMBL/GenBank/DDBJ whole genome shotgun (WGS) entry which is preliminary data.</text>
</comment>
<proteinExistence type="predicted"/>
<evidence type="ECO:0000313" key="2">
    <source>
        <dbReference type="EMBL" id="CAH8188499.1"/>
    </source>
</evidence>
<sequence length="219" mass="24191">MRVVKAIIIYLAVCHIILVSGLILNLIGFNFSAAVSTGSDSMEFKDIITIVVSVAAFVTSCFAFYYSHIHKPSSAVLTFCSRYFGFATQEKGMTRELTYTLSNTGKQGLYIKDVSILLGASPLGPLRHPSSYLVIDTDRIEPCVLEPGDIKEIKLVHETNYHIPEEYGALDKQFIIVCLQIISADGKRYELSHDITELGPTGPELSHKMWQGVPLGKCT</sequence>
<feature type="transmembrane region" description="Helical" evidence="1">
    <location>
        <begin position="47"/>
        <end position="66"/>
    </location>
</feature>
<organism evidence="2 3">
    <name type="scientific">Vibrio aestuarianus</name>
    <dbReference type="NCBI Taxonomy" id="28171"/>
    <lineage>
        <taxon>Bacteria</taxon>
        <taxon>Pseudomonadati</taxon>
        <taxon>Pseudomonadota</taxon>
        <taxon>Gammaproteobacteria</taxon>
        <taxon>Vibrionales</taxon>
        <taxon>Vibrionaceae</taxon>
        <taxon>Vibrio</taxon>
    </lineage>
</organism>
<keyword evidence="1" id="KW-0812">Transmembrane</keyword>
<dbReference type="EMBL" id="CALYLK010000001">
    <property type="protein sequence ID" value="CAH8188499.1"/>
    <property type="molecule type" value="Genomic_DNA"/>
</dbReference>
<name>A0ABN8TIP6_9VIBR</name>
<evidence type="ECO:0000313" key="3">
    <source>
        <dbReference type="Proteomes" id="UP001152658"/>
    </source>
</evidence>
<reference evidence="2" key="1">
    <citation type="submission" date="2022-06" db="EMBL/GenBank/DDBJ databases">
        <authorList>
            <person name="Goudenege D."/>
            <person name="Le Roux F."/>
        </authorList>
    </citation>
    <scope>NUCLEOTIDE SEQUENCE</scope>
    <source>
        <strain evidence="2">12-063</strain>
    </source>
</reference>
<dbReference type="Proteomes" id="UP001152658">
    <property type="component" value="Unassembled WGS sequence"/>
</dbReference>
<gene>
    <name evidence="2" type="ORF">VAE063_1000052</name>
</gene>
<evidence type="ECO:0000256" key="1">
    <source>
        <dbReference type="SAM" id="Phobius"/>
    </source>
</evidence>
<feature type="transmembrane region" description="Helical" evidence="1">
    <location>
        <begin position="7"/>
        <end position="27"/>
    </location>
</feature>
<keyword evidence="1" id="KW-1133">Transmembrane helix</keyword>
<protein>
    <submittedName>
        <fullName evidence="2">Uncharacterized protein</fullName>
    </submittedName>
</protein>
<keyword evidence="3" id="KW-1185">Reference proteome</keyword>